<keyword evidence="1" id="KW-1133">Transmembrane helix</keyword>
<feature type="transmembrane region" description="Helical" evidence="1">
    <location>
        <begin position="111"/>
        <end position="130"/>
    </location>
</feature>
<dbReference type="RefSeq" id="WP_145024967.1">
    <property type="nucleotide sequence ID" value="NZ_VLLN01000027.1"/>
</dbReference>
<feature type="domain" description="GYF" evidence="2">
    <location>
        <begin position="43"/>
        <end position="89"/>
    </location>
</feature>
<keyword evidence="1" id="KW-0472">Membrane</keyword>
<evidence type="ECO:0000313" key="4">
    <source>
        <dbReference type="Proteomes" id="UP000319449"/>
    </source>
</evidence>
<dbReference type="OrthoDB" id="8859199at2"/>
<feature type="transmembrane region" description="Helical" evidence="1">
    <location>
        <begin position="186"/>
        <end position="205"/>
    </location>
</feature>
<dbReference type="EMBL" id="VLLN01000027">
    <property type="protein sequence ID" value="TWJ16462.1"/>
    <property type="molecule type" value="Genomic_DNA"/>
</dbReference>
<dbReference type="InterPro" id="IPR025640">
    <property type="entry name" value="GYF_2"/>
</dbReference>
<evidence type="ECO:0000256" key="1">
    <source>
        <dbReference type="SAM" id="Phobius"/>
    </source>
</evidence>
<name>A0A562VF02_9BACT</name>
<accession>A0A562VF02</accession>
<organism evidence="3 4">
    <name type="scientific">Geobacter argillaceus</name>
    <dbReference type="NCBI Taxonomy" id="345631"/>
    <lineage>
        <taxon>Bacteria</taxon>
        <taxon>Pseudomonadati</taxon>
        <taxon>Thermodesulfobacteriota</taxon>
        <taxon>Desulfuromonadia</taxon>
        <taxon>Geobacterales</taxon>
        <taxon>Geobacteraceae</taxon>
        <taxon>Geobacter</taxon>
    </lineage>
</organism>
<dbReference type="Pfam" id="PF14237">
    <property type="entry name" value="GYF_2"/>
    <property type="match status" value="1"/>
</dbReference>
<keyword evidence="1" id="KW-0812">Transmembrane</keyword>
<proteinExistence type="predicted"/>
<keyword evidence="4" id="KW-1185">Reference proteome</keyword>
<sequence length="206" mass="23138">MVTAGKFQIAEFAVTESGTLKNPAALLQNTPASAIEENDGKSWYYEEDGKKVGPIPSSKIKMLAKNNHTIYRFTKVWQDGMPEWKKAEETELSQYFEGPPPLIGDGVNNTFVWILAFAPIIGAIIVSILTELFQSHMFWMVNVGLNIVLALLDERKLNAAGHNTRALKLGSAWLVPVYLYKRSKALKQNLAYFIVWIVAFILCIFI</sequence>
<dbReference type="Proteomes" id="UP000319449">
    <property type="component" value="Unassembled WGS sequence"/>
</dbReference>
<dbReference type="AlphaFoldDB" id="A0A562VF02"/>
<comment type="caution">
    <text evidence="3">The sequence shown here is derived from an EMBL/GenBank/DDBJ whole genome shotgun (WGS) entry which is preliminary data.</text>
</comment>
<protein>
    <submittedName>
        <fullName evidence="3">Uncharacterized protein DUF4339</fullName>
    </submittedName>
</protein>
<reference evidence="3 4" key="1">
    <citation type="submission" date="2019-07" db="EMBL/GenBank/DDBJ databases">
        <title>Genomic Encyclopedia of Archaeal and Bacterial Type Strains, Phase II (KMG-II): from individual species to whole genera.</title>
        <authorList>
            <person name="Goeker M."/>
        </authorList>
    </citation>
    <scope>NUCLEOTIDE SEQUENCE [LARGE SCALE GENOMIC DNA]</scope>
    <source>
        <strain evidence="3 4">ATCC BAA-1139</strain>
    </source>
</reference>
<evidence type="ECO:0000313" key="3">
    <source>
        <dbReference type="EMBL" id="TWJ16462.1"/>
    </source>
</evidence>
<evidence type="ECO:0000259" key="2">
    <source>
        <dbReference type="Pfam" id="PF14237"/>
    </source>
</evidence>
<gene>
    <name evidence="3" type="ORF">JN12_03404</name>
</gene>